<dbReference type="GeneID" id="19017275"/>
<dbReference type="RefSeq" id="XP_007514878.1">
    <property type="nucleotide sequence ID" value="XM_007514816.1"/>
</dbReference>
<dbReference type="KEGG" id="bpg:Bathy02g01610"/>
<dbReference type="EMBL" id="FO082277">
    <property type="protein sequence ID" value="CCO15118.1"/>
    <property type="molecule type" value="Genomic_DNA"/>
</dbReference>
<dbReference type="InterPro" id="IPR036770">
    <property type="entry name" value="Ankyrin_rpt-contain_sf"/>
</dbReference>
<organism evidence="2 3">
    <name type="scientific">Bathycoccus prasinos</name>
    <dbReference type="NCBI Taxonomy" id="41875"/>
    <lineage>
        <taxon>Eukaryota</taxon>
        <taxon>Viridiplantae</taxon>
        <taxon>Chlorophyta</taxon>
        <taxon>Mamiellophyceae</taxon>
        <taxon>Mamiellales</taxon>
        <taxon>Bathycoccaceae</taxon>
        <taxon>Bathycoccus</taxon>
    </lineage>
</organism>
<accession>K8F0P4</accession>
<sequence length="333" mass="37994">MSRIDYSKWDKLEYSSSSSSEEEDDEKEKTQEAKATTAHFENLSLSASSSSSPLWNGLVLHHKDVFVSHVLSKLNLLDRCFFSKVNTESRGVLEYAGVNVSGLGLIVYECSSISTLEWAWNNIRWGKKDTKGDVVDQAWFCKEVAATNKLEFLKWAREVKHCEWDEWTINQAAIKGNLEMLKYCFSNNCPCDKEESCKLAAKGGHLDCVRFLFDKVKPSRETEKEAVIQAAAYGHLDILKYFFEERKIPDVVKIACVGIAARFGKLDCLKYLVEEAKVPLNYWVHIASARYHEHPDCENYLLEKGCPEPTDEEYARFVEATEKAKARERQAAS</sequence>
<dbReference type="OrthoDB" id="498371at2759"/>
<dbReference type="PANTHER" id="PTHR46586:SF3">
    <property type="entry name" value="ANKYRIN REPEAT-CONTAINING PROTEIN"/>
    <property type="match status" value="1"/>
</dbReference>
<dbReference type="Gene3D" id="1.25.40.20">
    <property type="entry name" value="Ankyrin repeat-containing domain"/>
    <property type="match status" value="1"/>
</dbReference>
<dbReference type="eggNOG" id="ENOG502RYD6">
    <property type="taxonomic scope" value="Eukaryota"/>
</dbReference>
<reference evidence="2 3" key="1">
    <citation type="submission" date="2011-10" db="EMBL/GenBank/DDBJ databases">
        <authorList>
            <person name="Genoscope - CEA"/>
        </authorList>
    </citation>
    <scope>NUCLEOTIDE SEQUENCE [LARGE SCALE GENOMIC DNA]</scope>
    <source>
        <strain evidence="2 3">RCC 1105</strain>
    </source>
</reference>
<protein>
    <submittedName>
        <fullName evidence="2">Uncharacterized protein</fullName>
    </submittedName>
</protein>
<dbReference type="InterPro" id="IPR002110">
    <property type="entry name" value="Ankyrin_rpt"/>
</dbReference>
<feature type="compositionally biased region" description="Basic and acidic residues" evidence="1">
    <location>
        <begin position="1"/>
        <end position="13"/>
    </location>
</feature>
<evidence type="ECO:0000313" key="2">
    <source>
        <dbReference type="EMBL" id="CCO15118.1"/>
    </source>
</evidence>
<name>K8F0P4_9CHLO</name>
<dbReference type="PANTHER" id="PTHR46586">
    <property type="entry name" value="ANKYRIN REPEAT-CONTAINING PROTEIN"/>
    <property type="match status" value="1"/>
</dbReference>
<dbReference type="Proteomes" id="UP000198341">
    <property type="component" value="Chromosome 2"/>
</dbReference>
<proteinExistence type="predicted"/>
<dbReference type="SUPFAM" id="SSF48403">
    <property type="entry name" value="Ankyrin repeat"/>
    <property type="match status" value="1"/>
</dbReference>
<feature type="region of interest" description="Disordered" evidence="1">
    <location>
        <begin position="1"/>
        <end position="33"/>
    </location>
</feature>
<evidence type="ECO:0000313" key="3">
    <source>
        <dbReference type="Proteomes" id="UP000198341"/>
    </source>
</evidence>
<gene>
    <name evidence="2" type="ORF">Bathy02g01610</name>
</gene>
<dbReference type="Pfam" id="PF12796">
    <property type="entry name" value="Ank_2"/>
    <property type="match status" value="1"/>
</dbReference>
<dbReference type="InterPro" id="IPR052050">
    <property type="entry name" value="SecEffector_AnkRepeat"/>
</dbReference>
<keyword evidence="3" id="KW-1185">Reference proteome</keyword>
<dbReference type="AlphaFoldDB" id="K8F0P4"/>
<evidence type="ECO:0000256" key="1">
    <source>
        <dbReference type="SAM" id="MobiDB-lite"/>
    </source>
</evidence>